<dbReference type="Pfam" id="PF01839">
    <property type="entry name" value="FG-GAP"/>
    <property type="match status" value="1"/>
</dbReference>
<dbReference type="AlphaFoldDB" id="A0A418WDH0"/>
<dbReference type="RefSeq" id="WP_119778675.1">
    <property type="nucleotide sequence ID" value="NZ_QYUK01000011.1"/>
</dbReference>
<keyword evidence="1" id="KW-0732">Signal</keyword>
<dbReference type="OrthoDB" id="6057489at2"/>
<dbReference type="GO" id="GO:0008305">
    <property type="term" value="C:integrin complex"/>
    <property type="evidence" value="ECO:0007669"/>
    <property type="project" value="InterPro"/>
</dbReference>
<dbReference type="InterPro" id="IPR000413">
    <property type="entry name" value="Integrin_alpha"/>
</dbReference>
<dbReference type="EMBL" id="QYUK01000011">
    <property type="protein sequence ID" value="RJF88040.1"/>
    <property type="molecule type" value="Genomic_DNA"/>
</dbReference>
<dbReference type="PANTHER" id="PTHR13412">
    <property type="entry name" value="T-CELL IMMUNOMODULATORY PROTEIN HOMOLOG"/>
    <property type="match status" value="1"/>
</dbReference>
<evidence type="ECO:0008006" key="6">
    <source>
        <dbReference type="Google" id="ProtNLM"/>
    </source>
</evidence>
<keyword evidence="2" id="KW-0677">Repeat</keyword>
<dbReference type="Proteomes" id="UP000284605">
    <property type="component" value="Unassembled WGS sequence"/>
</dbReference>
<dbReference type="SMART" id="SM00191">
    <property type="entry name" value="Int_alpha"/>
    <property type="match status" value="4"/>
</dbReference>
<reference evidence="4 5" key="1">
    <citation type="submission" date="2018-09" db="EMBL/GenBank/DDBJ databases">
        <authorList>
            <person name="Zhu H."/>
        </authorList>
    </citation>
    <scope>NUCLEOTIDE SEQUENCE [LARGE SCALE GENOMIC DNA]</scope>
    <source>
        <strain evidence="4 5">K1W22B-8</strain>
    </source>
</reference>
<protein>
    <recommendedName>
        <fullName evidence="6">VCBS repeat-containing protein</fullName>
    </recommendedName>
</protein>
<dbReference type="SUPFAM" id="SSF69318">
    <property type="entry name" value="Integrin alpha N-terminal domain"/>
    <property type="match status" value="2"/>
</dbReference>
<dbReference type="PROSITE" id="PS51470">
    <property type="entry name" value="FG_GAP"/>
    <property type="match status" value="1"/>
</dbReference>
<accession>A0A418WDH0</accession>
<dbReference type="InterPro" id="IPR024881">
    <property type="entry name" value="Tip"/>
</dbReference>
<evidence type="ECO:0000256" key="2">
    <source>
        <dbReference type="ARBA" id="ARBA00022737"/>
    </source>
</evidence>
<name>A0A418WDH0_9PROT</name>
<dbReference type="InterPro" id="IPR013517">
    <property type="entry name" value="FG-GAP"/>
</dbReference>
<evidence type="ECO:0000313" key="5">
    <source>
        <dbReference type="Proteomes" id="UP000284605"/>
    </source>
</evidence>
<dbReference type="GO" id="GO:0007155">
    <property type="term" value="P:cell adhesion"/>
    <property type="evidence" value="ECO:0007669"/>
    <property type="project" value="InterPro"/>
</dbReference>
<evidence type="ECO:0000256" key="1">
    <source>
        <dbReference type="ARBA" id="ARBA00022729"/>
    </source>
</evidence>
<keyword evidence="3" id="KW-0325">Glycoprotein</keyword>
<dbReference type="PRINTS" id="PR01185">
    <property type="entry name" value="INTEGRINA"/>
</dbReference>
<dbReference type="InterPro" id="IPR013519">
    <property type="entry name" value="Int_alpha_beta-p"/>
</dbReference>
<gene>
    <name evidence="4" type="ORF">D3874_14285</name>
</gene>
<evidence type="ECO:0000313" key="4">
    <source>
        <dbReference type="EMBL" id="RJF88040.1"/>
    </source>
</evidence>
<dbReference type="InterPro" id="IPR028994">
    <property type="entry name" value="Integrin_alpha_N"/>
</dbReference>
<sequence length="474" mass="48016">MPDFPAQFDVVVLDGSNGFRLIGGGTYDHGGSGYSVAGLGDINGDGFDDVAIVAPFAEGWSQYTIGTVNVFEGRASPAADIYLWDGGPSFMGRYEENFGQRVAGLGDINGDGFADFMIEGSGSYYQIDVTDPYSYVWVDVPHTYVIYGGGDHLTGGTTSDYSGFAAAGDVNGDGFADVTVGTSTIVFGSATGIPDDVAPATIDAATGLKVTGATFRSIDAAGDVDGDGFGDVVARDDNNDAYVVFGRALGGSVDVGQLNGADGFKLDLPVGDLRAVVSLGDVNGDGLDDVALDAMIQGPQAVPIIYVVFGRADGVASVDPSALDGTNGFSVLGGNTLVAAAGDLNGDTLADLIVSGRYVIFGRSDAIPASVNVGALNGSNGFEVIAAGLHNLQGAGDVNGDGIGDLAAGTPGTPTLSIRAGRRGLRTSSSARSDRRRIGQARPAMISTSAAVWMTSSTAPAARITCAAWAATTC</sequence>
<organism evidence="4 5">
    <name type="scientific">Oleomonas cavernae</name>
    <dbReference type="NCBI Taxonomy" id="2320859"/>
    <lineage>
        <taxon>Bacteria</taxon>
        <taxon>Pseudomonadati</taxon>
        <taxon>Pseudomonadota</taxon>
        <taxon>Alphaproteobacteria</taxon>
        <taxon>Acetobacterales</taxon>
        <taxon>Acetobacteraceae</taxon>
        <taxon>Oleomonas</taxon>
    </lineage>
</organism>
<evidence type="ECO:0000256" key="3">
    <source>
        <dbReference type="ARBA" id="ARBA00023180"/>
    </source>
</evidence>
<proteinExistence type="predicted"/>
<dbReference type="PANTHER" id="PTHR13412:SF0">
    <property type="entry name" value="T-CELL IMMUNOMODULATORY PROTEIN"/>
    <property type="match status" value="1"/>
</dbReference>
<dbReference type="Gene3D" id="2.130.10.130">
    <property type="entry name" value="Integrin alpha, N-terminal"/>
    <property type="match status" value="3"/>
</dbReference>
<comment type="caution">
    <text evidence="4">The sequence shown here is derived from an EMBL/GenBank/DDBJ whole genome shotgun (WGS) entry which is preliminary data.</text>
</comment>
<keyword evidence="5" id="KW-1185">Reference proteome</keyword>